<organism evidence="1 2">
    <name type="scientific">Penicillium subrubescens</name>
    <dbReference type="NCBI Taxonomy" id="1316194"/>
    <lineage>
        <taxon>Eukaryota</taxon>
        <taxon>Fungi</taxon>
        <taxon>Dikarya</taxon>
        <taxon>Ascomycota</taxon>
        <taxon>Pezizomycotina</taxon>
        <taxon>Eurotiomycetes</taxon>
        <taxon>Eurotiomycetidae</taxon>
        <taxon>Eurotiales</taxon>
        <taxon>Aspergillaceae</taxon>
        <taxon>Penicillium</taxon>
    </lineage>
</organism>
<proteinExistence type="predicted"/>
<reference evidence="1 2" key="1">
    <citation type="submission" date="2016-10" db="EMBL/GenBank/DDBJ databases">
        <title>Genome sequence of the ascomycete fungus Penicillium subrubescens.</title>
        <authorList>
            <person name="De Vries R.P."/>
            <person name="Peng M."/>
            <person name="Dilokpimol A."/>
            <person name="Hilden K."/>
            <person name="Makela M.R."/>
            <person name="Grigoriev I."/>
            <person name="Riley R."/>
            <person name="Granchi Z."/>
        </authorList>
    </citation>
    <scope>NUCLEOTIDE SEQUENCE [LARGE SCALE GENOMIC DNA]</scope>
    <source>
        <strain evidence="1 2">CBS 132785</strain>
    </source>
</reference>
<protein>
    <submittedName>
        <fullName evidence="1">Uncharacterized protein</fullName>
    </submittedName>
</protein>
<accession>A0A1Q5TLF0</accession>
<dbReference type="Proteomes" id="UP000186955">
    <property type="component" value="Unassembled WGS sequence"/>
</dbReference>
<dbReference type="AlphaFoldDB" id="A0A1Q5TLF0"/>
<dbReference type="EMBL" id="MNBE01000642">
    <property type="protein sequence ID" value="OKP01027.1"/>
    <property type="molecule type" value="Genomic_DNA"/>
</dbReference>
<dbReference type="STRING" id="1316194.A0A1Q5TLF0"/>
<keyword evidence="2" id="KW-1185">Reference proteome</keyword>
<name>A0A1Q5TLF0_9EURO</name>
<evidence type="ECO:0000313" key="2">
    <source>
        <dbReference type="Proteomes" id="UP000186955"/>
    </source>
</evidence>
<evidence type="ECO:0000313" key="1">
    <source>
        <dbReference type="EMBL" id="OKP01027.1"/>
    </source>
</evidence>
<gene>
    <name evidence="1" type="ORF">PENSUB_7608</name>
</gene>
<comment type="caution">
    <text evidence="1">The sequence shown here is derived from an EMBL/GenBank/DDBJ whole genome shotgun (WGS) entry which is preliminary data.</text>
</comment>
<sequence length="116" mass="13056">MYPYEFDNFFASGFELPWKSGDYHRTEFEFNRSCVLPQGAMTSSLPGPYSMKTLHIKNARPHEKIFVPVRNARTQSHVLPPTPVDPTQARYVAYCGDANAEEGSDKVILSLCGLRG</sequence>